<keyword evidence="3" id="KW-1185">Reference proteome</keyword>
<feature type="compositionally biased region" description="Polar residues" evidence="1">
    <location>
        <begin position="46"/>
        <end position="59"/>
    </location>
</feature>
<dbReference type="STRING" id="2060905.A0A2B7W8N6"/>
<feature type="compositionally biased region" description="Pro residues" evidence="1">
    <location>
        <begin position="28"/>
        <end position="44"/>
    </location>
</feature>
<comment type="caution">
    <text evidence="2">The sequence shown here is derived from an EMBL/GenBank/DDBJ whole genome shotgun (WGS) entry which is preliminary data.</text>
</comment>
<feature type="region of interest" description="Disordered" evidence="1">
    <location>
        <begin position="1"/>
        <end position="59"/>
    </location>
</feature>
<dbReference type="InterPro" id="IPR052585">
    <property type="entry name" value="Lipid_raft_assoc_Zn_ADH"/>
</dbReference>
<dbReference type="InterPro" id="IPR036291">
    <property type="entry name" value="NAD(P)-bd_dom_sf"/>
</dbReference>
<evidence type="ECO:0000313" key="3">
    <source>
        <dbReference type="Proteomes" id="UP000224080"/>
    </source>
</evidence>
<organism evidence="2 3">
    <name type="scientific">Blastomyces parvus</name>
    <dbReference type="NCBI Taxonomy" id="2060905"/>
    <lineage>
        <taxon>Eukaryota</taxon>
        <taxon>Fungi</taxon>
        <taxon>Dikarya</taxon>
        <taxon>Ascomycota</taxon>
        <taxon>Pezizomycotina</taxon>
        <taxon>Eurotiomycetes</taxon>
        <taxon>Eurotiomycetidae</taxon>
        <taxon>Onygenales</taxon>
        <taxon>Ajellomycetaceae</taxon>
        <taxon>Blastomyces</taxon>
    </lineage>
</organism>
<accession>A0A2B7W8N6</accession>
<dbReference type="SUPFAM" id="SSF51735">
    <property type="entry name" value="NAD(P)-binding Rossmann-fold domains"/>
    <property type="match status" value="1"/>
</dbReference>
<dbReference type="Gene3D" id="3.40.50.720">
    <property type="entry name" value="NAD(P)-binding Rossmann-like Domain"/>
    <property type="match status" value="1"/>
</dbReference>
<dbReference type="PANTHER" id="PTHR43482">
    <property type="entry name" value="PROTEIN AST1-RELATED"/>
    <property type="match status" value="1"/>
</dbReference>
<sequence length="273" mass="28818">MDETPRTHTTILAEQENIPPTIPALYLPLPPSHPYTTTNPPPPSTLRYTATHPTPSPTESQYLLKIQTTALCRGELGWAETLLPPPPPPHSNSPTTNSTLTRIPGHDICGIILSTPQTDTHSATGPKFKVGDEVVALLAFARDGGAADVAVAVEAELAFKPRNVSAALAACVPLSALTAWQALFEQAGVRGWVWDSDSEGGLQQQKQEEEDDGGVRRVLVLNASGGVGVMVCQMLRAKLLLGGGAGRGRFWVCGVCSGRNAGFVSGELGVDEV</sequence>
<proteinExistence type="predicted"/>
<name>A0A2B7W8N6_9EURO</name>
<protein>
    <submittedName>
        <fullName evidence="2">Uncharacterized protein</fullName>
    </submittedName>
</protein>
<feature type="region of interest" description="Disordered" evidence="1">
    <location>
        <begin position="79"/>
        <end position="100"/>
    </location>
</feature>
<evidence type="ECO:0000313" key="2">
    <source>
        <dbReference type="EMBL" id="PGG95893.1"/>
    </source>
</evidence>
<dbReference type="AlphaFoldDB" id="A0A2B7W8N6"/>
<evidence type="ECO:0000256" key="1">
    <source>
        <dbReference type="SAM" id="MobiDB-lite"/>
    </source>
</evidence>
<gene>
    <name evidence="2" type="ORF">GX51_08072</name>
</gene>
<dbReference type="Gene3D" id="3.90.180.10">
    <property type="entry name" value="Medium-chain alcohol dehydrogenases, catalytic domain"/>
    <property type="match status" value="1"/>
</dbReference>
<reference evidence="2 3" key="1">
    <citation type="submission" date="2017-10" db="EMBL/GenBank/DDBJ databases">
        <title>Comparative genomics in systemic dimorphic fungi from Ajellomycetaceae.</title>
        <authorList>
            <person name="Munoz J.F."/>
            <person name="Mcewen J.G."/>
            <person name="Clay O.K."/>
            <person name="Cuomo C.A."/>
        </authorList>
    </citation>
    <scope>NUCLEOTIDE SEQUENCE [LARGE SCALE GENOMIC DNA]</scope>
    <source>
        <strain evidence="2 3">UAMH130</strain>
    </source>
</reference>
<dbReference type="Proteomes" id="UP000224080">
    <property type="component" value="Unassembled WGS sequence"/>
</dbReference>
<dbReference type="PANTHER" id="PTHR43482:SF1">
    <property type="entry name" value="PROTEIN AST1-RELATED"/>
    <property type="match status" value="1"/>
</dbReference>
<dbReference type="EMBL" id="PDNC01000201">
    <property type="protein sequence ID" value="PGG95893.1"/>
    <property type="molecule type" value="Genomic_DNA"/>
</dbReference>
<dbReference type="OrthoDB" id="414243at2759"/>
<feature type="non-terminal residue" evidence="2">
    <location>
        <position position="273"/>
    </location>
</feature>
<dbReference type="InterPro" id="IPR011032">
    <property type="entry name" value="GroES-like_sf"/>
</dbReference>
<dbReference type="SUPFAM" id="SSF50129">
    <property type="entry name" value="GroES-like"/>
    <property type="match status" value="1"/>
</dbReference>